<dbReference type="SUPFAM" id="SSF53383">
    <property type="entry name" value="PLP-dependent transferases"/>
    <property type="match status" value="1"/>
</dbReference>
<comment type="caution">
    <text evidence="9">The sequence shown here is derived from an EMBL/GenBank/DDBJ whole genome shotgun (WGS) entry which is preliminary data.</text>
</comment>
<dbReference type="Proteomes" id="UP001552427">
    <property type="component" value="Unassembled WGS sequence"/>
</dbReference>
<dbReference type="PANTHER" id="PTHR13693">
    <property type="entry name" value="CLASS II AMINOTRANSFERASE/8-AMINO-7-OXONONANOATE SYNTHASE"/>
    <property type="match status" value="1"/>
</dbReference>
<feature type="binding site" evidence="6">
    <location>
        <begin position="271"/>
        <end position="272"/>
    </location>
    <ligand>
        <name>pyridoxal 5'-phosphate</name>
        <dbReference type="ChEBI" id="CHEBI:597326"/>
        <note>ligand shared between dimeric partners</note>
    </ligand>
</feature>
<dbReference type="NCBIfam" id="NF005394">
    <property type="entry name" value="PRK06939.1"/>
    <property type="match status" value="1"/>
</dbReference>
<dbReference type="RefSeq" id="WP_364455690.1">
    <property type="nucleotide sequence ID" value="NZ_JBFARM010000008.1"/>
</dbReference>
<dbReference type="InterPro" id="IPR050087">
    <property type="entry name" value="AON_synthase_class-II"/>
</dbReference>
<dbReference type="InterPro" id="IPR015422">
    <property type="entry name" value="PyrdxlP-dep_Trfase_small"/>
</dbReference>
<dbReference type="EC" id="2.3.1.29" evidence="6"/>
<feature type="binding site" description="in other chain" evidence="6">
    <location>
        <begin position="207"/>
        <end position="210"/>
    </location>
    <ligand>
        <name>pyridoxal 5'-phosphate</name>
        <dbReference type="ChEBI" id="CHEBI:597326"/>
        <note>ligand shared between dimeric partners</note>
    </ligand>
</feature>
<feature type="binding site" description="in other chain" evidence="6">
    <location>
        <position position="182"/>
    </location>
    <ligand>
        <name>pyridoxal 5'-phosphate</name>
        <dbReference type="ChEBI" id="CHEBI:597326"/>
        <note>ligand shared between dimeric partners</note>
    </ligand>
</feature>
<comment type="pathway">
    <text evidence="6">Amino-acid degradation; L-threonine degradation via oxydo-reductase pathway; glycine from L-threonine: step 2/2.</text>
</comment>
<feature type="binding site" evidence="6">
    <location>
        <position position="135"/>
    </location>
    <ligand>
        <name>substrate</name>
    </ligand>
</feature>
<comment type="catalytic activity">
    <reaction evidence="6">
        <text>glycine + acetyl-CoA = (2S)-2-amino-3-oxobutanoate + CoA</text>
        <dbReference type="Rhea" id="RHEA:20736"/>
        <dbReference type="ChEBI" id="CHEBI:57287"/>
        <dbReference type="ChEBI" id="CHEBI:57288"/>
        <dbReference type="ChEBI" id="CHEBI:57305"/>
        <dbReference type="ChEBI" id="CHEBI:78948"/>
        <dbReference type="EC" id="2.3.1.29"/>
    </reaction>
</comment>
<keyword evidence="3 6" id="KW-0663">Pyridoxal phosphate</keyword>
<comment type="catalytic activity">
    <reaction evidence="5">
        <text>6-carboxyhexanoyl-[ACP] + L-alanine + H(+) = (8S)-8-amino-7-oxononanoate + holo-[ACP] + CO2</text>
        <dbReference type="Rhea" id="RHEA:42288"/>
        <dbReference type="Rhea" id="RHEA-COMP:9685"/>
        <dbReference type="Rhea" id="RHEA-COMP:9955"/>
        <dbReference type="ChEBI" id="CHEBI:15378"/>
        <dbReference type="ChEBI" id="CHEBI:16526"/>
        <dbReference type="ChEBI" id="CHEBI:57972"/>
        <dbReference type="ChEBI" id="CHEBI:64479"/>
        <dbReference type="ChEBI" id="CHEBI:78846"/>
        <dbReference type="ChEBI" id="CHEBI:149468"/>
        <dbReference type="EC" id="2.3.1.47"/>
    </reaction>
</comment>
<dbReference type="CDD" id="cd06454">
    <property type="entry name" value="KBL_like"/>
    <property type="match status" value="1"/>
</dbReference>
<evidence type="ECO:0000313" key="10">
    <source>
        <dbReference type="Proteomes" id="UP001552427"/>
    </source>
</evidence>
<evidence type="ECO:0000256" key="4">
    <source>
        <dbReference type="ARBA" id="ARBA00023315"/>
    </source>
</evidence>
<feature type="binding site" description="in other chain" evidence="6">
    <location>
        <begin position="110"/>
        <end position="111"/>
    </location>
    <ligand>
        <name>pyridoxal 5'-phosphate</name>
        <dbReference type="ChEBI" id="CHEBI:597326"/>
        <note>ligand shared between dimeric partners</note>
    </ligand>
</feature>
<feature type="modified residue" description="N6-(pyridoxal phosphate)lysine" evidence="6">
    <location>
        <position position="241"/>
    </location>
</feature>
<dbReference type="Gene3D" id="3.90.1150.10">
    <property type="entry name" value="Aspartate Aminotransferase, domain 1"/>
    <property type="match status" value="1"/>
</dbReference>
<evidence type="ECO:0000256" key="1">
    <source>
        <dbReference type="ARBA" id="ARBA00008392"/>
    </source>
</evidence>
<evidence type="ECO:0000313" key="9">
    <source>
        <dbReference type="EMBL" id="MEV4289480.1"/>
    </source>
</evidence>
<evidence type="ECO:0000256" key="5">
    <source>
        <dbReference type="ARBA" id="ARBA00047715"/>
    </source>
</evidence>
<comment type="subunit">
    <text evidence="6">Homodimer.</text>
</comment>
<name>A0ABV3HBE1_9ACTN</name>
<evidence type="ECO:0000256" key="7">
    <source>
        <dbReference type="SAM" id="Coils"/>
    </source>
</evidence>
<feature type="binding site" description="in other chain" evidence="6">
    <location>
        <begin position="238"/>
        <end position="241"/>
    </location>
    <ligand>
        <name>pyridoxal 5'-phosphate</name>
        <dbReference type="ChEBI" id="CHEBI:597326"/>
        <note>ligand shared between dimeric partners</note>
    </ligand>
</feature>
<comment type="similarity">
    <text evidence="1 6">Belongs to the class-II pyridoxal-phosphate-dependent aminotransferase family.</text>
</comment>
<comment type="cofactor">
    <cofactor evidence="6">
        <name>pyridoxal 5'-phosphate</name>
        <dbReference type="ChEBI" id="CHEBI:597326"/>
    </cofactor>
    <text evidence="6">Binds 1 pyridoxal phosphate per subunit.</text>
</comment>
<dbReference type="InterPro" id="IPR004839">
    <property type="entry name" value="Aminotransferase_I/II_large"/>
</dbReference>
<evidence type="ECO:0000256" key="6">
    <source>
        <dbReference type="HAMAP-Rule" id="MF_00985"/>
    </source>
</evidence>
<accession>A0ABV3HBE1</accession>
<feature type="domain" description="Aminotransferase class I/classII large" evidence="8">
    <location>
        <begin position="42"/>
        <end position="384"/>
    </location>
</feature>
<keyword evidence="2 6" id="KW-0808">Transferase</keyword>
<feature type="binding site" evidence="6">
    <location>
        <position position="365"/>
    </location>
    <ligand>
        <name>substrate</name>
    </ligand>
</feature>
<dbReference type="NCBIfam" id="TIGR01822">
    <property type="entry name" value="2am3keto_CoA"/>
    <property type="match status" value="1"/>
</dbReference>
<feature type="coiled-coil region" evidence="7">
    <location>
        <begin position="150"/>
        <end position="177"/>
    </location>
</feature>
<dbReference type="Pfam" id="PF00155">
    <property type="entry name" value="Aminotran_1_2"/>
    <property type="match status" value="1"/>
</dbReference>
<dbReference type="GO" id="GO:0008890">
    <property type="term" value="F:glycine C-acetyltransferase activity"/>
    <property type="evidence" value="ECO:0007669"/>
    <property type="project" value="UniProtKB-EC"/>
</dbReference>
<keyword evidence="7" id="KW-0175">Coiled coil</keyword>
<dbReference type="EMBL" id="JBFARM010000008">
    <property type="protein sequence ID" value="MEV4289480.1"/>
    <property type="molecule type" value="Genomic_DNA"/>
</dbReference>
<evidence type="ECO:0000256" key="2">
    <source>
        <dbReference type="ARBA" id="ARBA00022679"/>
    </source>
</evidence>
<dbReference type="InterPro" id="IPR011282">
    <property type="entry name" value="2am3keto_CoA_ligase"/>
</dbReference>
<proteinExistence type="inferred from homology"/>
<sequence length="389" mass="42124">MFTNVRGQLRATLDEIAEAGLLKPERVITTPQSAEVGVAGREVLNFCANNYLGLADHPEVVTAAKEALDRWGFGMASVRFICGTQEVHKELESRLSEFLGMEDTVLYSSCFDANGGVFETLLDAQDAVISDALNHASIIDGIRLSKAQRLRYANRDMAELEARLKEASEARRRLIVTDGVFSMDGYVAPLREICDLADRYDAMVMVDDSHAVGFVGPTGRGTPELHGVTDRVDIITGTLGKALGGASGGYVAARAEICALLRQRSRPYLFSNSLAPVIAAASLRILDLLETTSEARERLRANTARFRAAMTEAGFDILPGDHPIVPVMIGDAAEAGAMAERLLDLGIYVVGFSYPVVPQGQARIRVQLSAAHREEDVDRAVDAFVRARG</sequence>
<keyword evidence="10" id="KW-1185">Reference proteome</keyword>
<evidence type="ECO:0000259" key="8">
    <source>
        <dbReference type="Pfam" id="PF00155"/>
    </source>
</evidence>
<organism evidence="9 10">
    <name type="scientific">Nonomuraea bangladeshensis</name>
    <dbReference type="NCBI Taxonomy" id="404385"/>
    <lineage>
        <taxon>Bacteria</taxon>
        <taxon>Bacillati</taxon>
        <taxon>Actinomycetota</taxon>
        <taxon>Actinomycetes</taxon>
        <taxon>Streptosporangiales</taxon>
        <taxon>Streptosporangiaceae</taxon>
        <taxon>Nonomuraea</taxon>
    </lineage>
</organism>
<dbReference type="PROSITE" id="PS00599">
    <property type="entry name" value="AA_TRANSFER_CLASS_2"/>
    <property type="match status" value="1"/>
</dbReference>
<dbReference type="InterPro" id="IPR015424">
    <property type="entry name" value="PyrdxlP-dep_Trfase"/>
</dbReference>
<comment type="function">
    <text evidence="6">Catalyzes the cleavage of 2-amino-3-ketobutyrate to glycine and acetyl-CoA.</text>
</comment>
<protein>
    <recommendedName>
        <fullName evidence="6">2-amino-3-ketobutyrate coenzyme A ligase</fullName>
        <shortName evidence="6">AKB ligase</shortName>
        <ecNumber evidence="6">2.3.1.29</ecNumber>
    </recommendedName>
    <alternativeName>
        <fullName evidence="6">Glycine acetyltransferase</fullName>
    </alternativeName>
</protein>
<dbReference type="PANTHER" id="PTHR13693:SF102">
    <property type="entry name" value="2-AMINO-3-KETOBUTYRATE COENZYME A LIGASE, MITOCHONDRIAL"/>
    <property type="match status" value="1"/>
</dbReference>
<keyword evidence="4 6" id="KW-0012">Acyltransferase</keyword>
<reference evidence="9 10" key="1">
    <citation type="submission" date="2024-06" db="EMBL/GenBank/DDBJ databases">
        <title>The Natural Products Discovery Center: Release of the First 8490 Sequenced Strains for Exploring Actinobacteria Biosynthetic Diversity.</title>
        <authorList>
            <person name="Kalkreuter E."/>
            <person name="Kautsar S.A."/>
            <person name="Yang D."/>
            <person name="Bader C.D."/>
            <person name="Teijaro C.N."/>
            <person name="Fluegel L."/>
            <person name="Davis C.M."/>
            <person name="Simpson J.R."/>
            <person name="Lauterbach L."/>
            <person name="Steele A.D."/>
            <person name="Gui C."/>
            <person name="Meng S."/>
            <person name="Li G."/>
            <person name="Viehrig K."/>
            <person name="Ye F."/>
            <person name="Su P."/>
            <person name="Kiefer A.F."/>
            <person name="Nichols A."/>
            <person name="Cepeda A.J."/>
            <person name="Yan W."/>
            <person name="Fan B."/>
            <person name="Jiang Y."/>
            <person name="Adhikari A."/>
            <person name="Zheng C.-J."/>
            <person name="Schuster L."/>
            <person name="Cowan T.M."/>
            <person name="Smanski M.J."/>
            <person name="Chevrette M.G."/>
            <person name="De Carvalho L.P.S."/>
            <person name="Shen B."/>
        </authorList>
    </citation>
    <scope>NUCLEOTIDE SEQUENCE [LARGE SCALE GENOMIC DNA]</scope>
    <source>
        <strain evidence="9 10">NPDC049574</strain>
    </source>
</reference>
<dbReference type="InterPro" id="IPR001917">
    <property type="entry name" value="Aminotrans_II_pyridoxalP_BS"/>
</dbReference>
<evidence type="ECO:0000256" key="3">
    <source>
        <dbReference type="ARBA" id="ARBA00022898"/>
    </source>
</evidence>
<dbReference type="Gene3D" id="3.40.640.10">
    <property type="entry name" value="Type I PLP-dependent aspartate aminotransferase-like (Major domain)"/>
    <property type="match status" value="1"/>
</dbReference>
<gene>
    <name evidence="6" type="primary">kbl</name>
    <name evidence="9" type="ORF">AB0K40_28605</name>
</gene>
<dbReference type="HAMAP" id="MF_00985">
    <property type="entry name" value="2am3keto_CoA_ligase"/>
    <property type="match status" value="1"/>
</dbReference>
<dbReference type="InterPro" id="IPR015421">
    <property type="entry name" value="PyrdxlP-dep_Trfase_major"/>
</dbReference>